<evidence type="ECO:0000256" key="4">
    <source>
        <dbReference type="ARBA" id="ARBA00022517"/>
    </source>
</evidence>
<dbReference type="InterPro" id="IPR008610">
    <property type="entry name" value="Ebp2"/>
</dbReference>
<keyword evidence="9" id="KW-1185">Reference proteome</keyword>
<feature type="region of interest" description="Disordered" evidence="7">
    <location>
        <begin position="233"/>
        <end position="356"/>
    </location>
</feature>
<evidence type="ECO:0000256" key="5">
    <source>
        <dbReference type="ARBA" id="ARBA00023054"/>
    </source>
</evidence>
<dbReference type="AlphaFoldDB" id="A0A1W0X207"/>
<feature type="compositionally biased region" description="Basic and acidic residues" evidence="7">
    <location>
        <begin position="308"/>
        <end position="319"/>
    </location>
</feature>
<dbReference type="PANTHER" id="PTHR13028">
    <property type="entry name" value="RRNA PROCESSING PROTEIN EBNA1-BINDING PROTEIN-RELATED"/>
    <property type="match status" value="1"/>
</dbReference>
<comment type="subcellular location">
    <subcellularLocation>
        <location evidence="2">Nucleus</location>
        <location evidence="2">Nucleolus</location>
    </subcellularLocation>
</comment>
<dbReference type="GO" id="GO:0034399">
    <property type="term" value="C:nuclear periphery"/>
    <property type="evidence" value="ECO:0007669"/>
    <property type="project" value="TreeGrafter"/>
</dbReference>
<comment type="similarity">
    <text evidence="3">Belongs to the EBP2 family.</text>
</comment>
<dbReference type="GO" id="GO:0030687">
    <property type="term" value="C:preribosome, large subunit precursor"/>
    <property type="evidence" value="ECO:0007669"/>
    <property type="project" value="TreeGrafter"/>
</dbReference>
<feature type="compositionally biased region" description="Basic and acidic residues" evidence="7">
    <location>
        <begin position="259"/>
        <end position="275"/>
    </location>
</feature>
<feature type="compositionally biased region" description="Acidic residues" evidence="7">
    <location>
        <begin position="13"/>
        <end position="34"/>
    </location>
</feature>
<proteinExistence type="inferred from homology"/>
<evidence type="ECO:0000313" key="9">
    <source>
        <dbReference type="Proteomes" id="UP000192578"/>
    </source>
</evidence>
<name>A0A1W0X207_HYPEX</name>
<comment type="function">
    <text evidence="1">Required for the processing of the 27S pre-rRNA.</text>
</comment>
<keyword evidence="4" id="KW-0690">Ribosome biogenesis</keyword>
<evidence type="ECO:0000256" key="7">
    <source>
        <dbReference type="SAM" id="MobiDB-lite"/>
    </source>
</evidence>
<organism evidence="8 9">
    <name type="scientific">Hypsibius exemplaris</name>
    <name type="common">Freshwater tardigrade</name>
    <dbReference type="NCBI Taxonomy" id="2072580"/>
    <lineage>
        <taxon>Eukaryota</taxon>
        <taxon>Metazoa</taxon>
        <taxon>Ecdysozoa</taxon>
        <taxon>Tardigrada</taxon>
        <taxon>Eutardigrada</taxon>
        <taxon>Parachela</taxon>
        <taxon>Hypsibioidea</taxon>
        <taxon>Hypsibiidae</taxon>
        <taxon>Hypsibius</taxon>
    </lineage>
</organism>
<protein>
    <submittedName>
        <fullName evidence="8">rRNA-processing protein EBP2</fullName>
    </submittedName>
</protein>
<dbReference type="Pfam" id="PF05890">
    <property type="entry name" value="Ebp2"/>
    <property type="match status" value="1"/>
</dbReference>
<keyword evidence="6" id="KW-0539">Nucleus</keyword>
<gene>
    <name evidence="8" type="ORF">BV898_04417</name>
</gene>
<evidence type="ECO:0000256" key="3">
    <source>
        <dbReference type="ARBA" id="ARBA00007336"/>
    </source>
</evidence>
<accession>A0A1W0X207</accession>
<comment type="caution">
    <text evidence="8">The sequence shown here is derived from an EMBL/GenBank/DDBJ whole genome shotgun (WGS) entry which is preliminary data.</text>
</comment>
<dbReference type="GO" id="GO:0006364">
    <property type="term" value="P:rRNA processing"/>
    <property type="evidence" value="ECO:0007669"/>
    <property type="project" value="TreeGrafter"/>
</dbReference>
<evidence type="ECO:0000256" key="6">
    <source>
        <dbReference type="ARBA" id="ARBA00023242"/>
    </source>
</evidence>
<dbReference type="GO" id="GO:0005730">
    <property type="term" value="C:nucleolus"/>
    <property type="evidence" value="ECO:0007669"/>
    <property type="project" value="UniProtKB-SubCell"/>
</dbReference>
<sequence length="356" mass="40588">MPIYAKKRKADAVDESDSDDDWEDEDSAGELGDSDTELQDAFARGHLKPGLNAVFEERPQPVNNKERLLSKLEEIKLKLPWIERFDVTNKLAPLAPEIAAEIGIDPNIVLSNNKTTKKMKTEEDDGSDLEELDNVDDDFKRELRFYRQAQGAVLEIIPRLKSMGLPTRRPEDYFAEMAKSDEQMKKIREKLISKQQSMELSEKAKKLREQRKYGKQVQIEVQKKRLEEKKKLAESVKKFRKSGKGKQDELDFMTELEGPNERSKSGKGKPGDRNKPAAAKGPPKKSGKQNFKDSKYGFGGQKKRSKYNTKDSADNVGRFDRKKHGNAPAGNRKPGKAPQKRPGKESRKKMTNKNKR</sequence>
<keyword evidence="5" id="KW-0175">Coiled coil</keyword>
<dbReference type="GO" id="GO:0042273">
    <property type="term" value="P:ribosomal large subunit biogenesis"/>
    <property type="evidence" value="ECO:0007669"/>
    <property type="project" value="TreeGrafter"/>
</dbReference>
<feature type="region of interest" description="Disordered" evidence="7">
    <location>
        <begin position="194"/>
        <end position="216"/>
    </location>
</feature>
<dbReference type="Proteomes" id="UP000192578">
    <property type="component" value="Unassembled WGS sequence"/>
</dbReference>
<evidence type="ECO:0000256" key="1">
    <source>
        <dbReference type="ARBA" id="ARBA00003387"/>
    </source>
</evidence>
<feature type="compositionally biased region" description="Basic residues" evidence="7">
    <location>
        <begin position="333"/>
        <end position="356"/>
    </location>
</feature>
<feature type="region of interest" description="Disordered" evidence="7">
    <location>
        <begin position="1"/>
        <end position="34"/>
    </location>
</feature>
<dbReference type="EMBL" id="MTYJ01000022">
    <property type="protein sequence ID" value="OQV21515.1"/>
    <property type="molecule type" value="Genomic_DNA"/>
</dbReference>
<evidence type="ECO:0000256" key="2">
    <source>
        <dbReference type="ARBA" id="ARBA00004604"/>
    </source>
</evidence>
<evidence type="ECO:0000313" key="8">
    <source>
        <dbReference type="EMBL" id="OQV21515.1"/>
    </source>
</evidence>
<dbReference type="OrthoDB" id="443772at2759"/>
<dbReference type="PANTHER" id="PTHR13028:SF0">
    <property type="entry name" value="RRNA-PROCESSING PROTEIN EBP2-RELATED"/>
    <property type="match status" value="1"/>
</dbReference>
<reference evidence="9" key="1">
    <citation type="submission" date="2017-01" db="EMBL/GenBank/DDBJ databases">
        <title>Comparative genomics of anhydrobiosis in the tardigrade Hypsibius dujardini.</title>
        <authorList>
            <person name="Yoshida Y."/>
            <person name="Koutsovoulos G."/>
            <person name="Laetsch D."/>
            <person name="Stevens L."/>
            <person name="Kumar S."/>
            <person name="Horikawa D."/>
            <person name="Ishino K."/>
            <person name="Komine S."/>
            <person name="Tomita M."/>
            <person name="Blaxter M."/>
            <person name="Arakawa K."/>
        </authorList>
    </citation>
    <scope>NUCLEOTIDE SEQUENCE [LARGE SCALE GENOMIC DNA]</scope>
    <source>
        <strain evidence="9">Z151</strain>
    </source>
</reference>